<dbReference type="EC" id="3.6.4.13" evidence="2"/>
<dbReference type="PANTHER" id="PTHR47958">
    <property type="entry name" value="ATP-DEPENDENT RNA HELICASE DBP3"/>
    <property type="match status" value="1"/>
</dbReference>
<dbReference type="GO" id="GO:0016787">
    <property type="term" value="F:hydrolase activity"/>
    <property type="evidence" value="ECO:0007669"/>
    <property type="project" value="UniProtKB-KW"/>
</dbReference>
<keyword evidence="7" id="KW-0539">Nucleus</keyword>
<dbReference type="STRING" id="983506.L8X575"/>
<feature type="compositionally biased region" description="Acidic residues" evidence="9">
    <location>
        <begin position="743"/>
        <end position="752"/>
    </location>
</feature>
<evidence type="ECO:0000256" key="5">
    <source>
        <dbReference type="ARBA" id="ARBA00022806"/>
    </source>
</evidence>
<dbReference type="GO" id="GO:0005634">
    <property type="term" value="C:nucleus"/>
    <property type="evidence" value="ECO:0007669"/>
    <property type="project" value="UniProtKB-SubCell"/>
</dbReference>
<evidence type="ECO:0000256" key="2">
    <source>
        <dbReference type="ARBA" id="ARBA00012552"/>
    </source>
</evidence>
<dbReference type="PROSITE" id="PS00039">
    <property type="entry name" value="DEAD_ATP_HELICASE"/>
    <property type="match status" value="1"/>
</dbReference>
<protein>
    <recommendedName>
        <fullName evidence="2">RNA helicase</fullName>
        <ecNumber evidence="2">3.6.4.13</ecNumber>
    </recommendedName>
</protein>
<feature type="region of interest" description="Disordered" evidence="9">
    <location>
        <begin position="446"/>
        <end position="597"/>
    </location>
</feature>
<reference evidence="13 14" key="1">
    <citation type="journal article" date="2013" name="Nat. Commun.">
        <title>The evolution and pathogenic mechanisms of the rice sheath blight pathogen.</title>
        <authorList>
            <person name="Zheng A."/>
            <person name="Lin R."/>
            <person name="Xu L."/>
            <person name="Qin P."/>
            <person name="Tang C."/>
            <person name="Ai P."/>
            <person name="Zhang D."/>
            <person name="Liu Y."/>
            <person name="Sun Z."/>
            <person name="Feng H."/>
            <person name="Wang Y."/>
            <person name="Chen Y."/>
            <person name="Liang X."/>
            <person name="Fu R."/>
            <person name="Li Q."/>
            <person name="Zhang J."/>
            <person name="Yu X."/>
            <person name="Xie Z."/>
            <person name="Ding L."/>
            <person name="Guan P."/>
            <person name="Tang J."/>
            <person name="Liang Y."/>
            <person name="Wang S."/>
            <person name="Deng Q."/>
            <person name="Li S."/>
            <person name="Zhu J."/>
            <person name="Wang L."/>
            <person name="Liu H."/>
            <person name="Li P."/>
        </authorList>
    </citation>
    <scope>NUCLEOTIDE SEQUENCE [LARGE SCALE GENOMIC DNA]</scope>
    <source>
        <strain evidence="14">AG-1 IA</strain>
    </source>
</reference>
<evidence type="ECO:0000256" key="8">
    <source>
        <dbReference type="PROSITE-ProRule" id="PRU00552"/>
    </source>
</evidence>
<comment type="subcellular location">
    <subcellularLocation>
        <location evidence="1">Nucleus</location>
    </subcellularLocation>
</comment>
<dbReference type="PROSITE" id="PS51195">
    <property type="entry name" value="Q_MOTIF"/>
    <property type="match status" value="1"/>
</dbReference>
<dbReference type="CDD" id="cd17953">
    <property type="entry name" value="DEADc_DDX46"/>
    <property type="match status" value="1"/>
</dbReference>
<dbReference type="SUPFAM" id="SSF53383">
    <property type="entry name" value="PLP-dependent transferases"/>
    <property type="match status" value="1"/>
</dbReference>
<dbReference type="PROSITE" id="PS51194">
    <property type="entry name" value="HELICASE_CTER"/>
    <property type="match status" value="1"/>
</dbReference>
<evidence type="ECO:0000256" key="3">
    <source>
        <dbReference type="ARBA" id="ARBA00022741"/>
    </source>
</evidence>
<evidence type="ECO:0000259" key="12">
    <source>
        <dbReference type="PROSITE" id="PS51195"/>
    </source>
</evidence>
<feature type="domain" description="Helicase ATP-binding" evidence="10">
    <location>
        <begin position="931"/>
        <end position="1109"/>
    </location>
</feature>
<feature type="compositionally biased region" description="Low complexity" evidence="9">
    <location>
        <begin position="615"/>
        <end position="628"/>
    </location>
</feature>
<feature type="region of interest" description="Disordered" evidence="9">
    <location>
        <begin position="1353"/>
        <end position="1378"/>
    </location>
</feature>
<evidence type="ECO:0000256" key="4">
    <source>
        <dbReference type="ARBA" id="ARBA00022801"/>
    </source>
</evidence>
<dbReference type="InterPro" id="IPR000629">
    <property type="entry name" value="RNA-helicase_DEAD-box_CS"/>
</dbReference>
<dbReference type="InterPro" id="IPR011545">
    <property type="entry name" value="DEAD/DEAH_box_helicase_dom"/>
</dbReference>
<dbReference type="InterPro" id="IPR014001">
    <property type="entry name" value="Helicase_ATP-bd"/>
</dbReference>
<keyword evidence="14" id="KW-1185">Reference proteome</keyword>
<dbReference type="SMART" id="SM00490">
    <property type="entry name" value="HELICc"/>
    <property type="match status" value="1"/>
</dbReference>
<evidence type="ECO:0000256" key="6">
    <source>
        <dbReference type="ARBA" id="ARBA00022840"/>
    </source>
</evidence>
<dbReference type="FunFam" id="3.40.50.300:FF:000079">
    <property type="entry name" value="probable ATP-dependent RNA helicase DDX17"/>
    <property type="match status" value="1"/>
</dbReference>
<dbReference type="InterPro" id="IPR015421">
    <property type="entry name" value="PyrdxlP-dep_Trfase_major"/>
</dbReference>
<dbReference type="GO" id="GO:0003676">
    <property type="term" value="F:nucleic acid binding"/>
    <property type="evidence" value="ECO:0007669"/>
    <property type="project" value="InterPro"/>
</dbReference>
<comment type="caution">
    <text evidence="13">The sequence shown here is derived from an EMBL/GenBank/DDBJ whole genome shotgun (WGS) entry which is preliminary data.</text>
</comment>
<dbReference type="Pfam" id="PF00270">
    <property type="entry name" value="DEAD"/>
    <property type="match status" value="1"/>
</dbReference>
<dbReference type="SMART" id="SM00487">
    <property type="entry name" value="DEXDc"/>
    <property type="match status" value="1"/>
</dbReference>
<dbReference type="GO" id="GO:0005524">
    <property type="term" value="F:ATP binding"/>
    <property type="evidence" value="ECO:0007669"/>
    <property type="project" value="UniProtKB-KW"/>
</dbReference>
<evidence type="ECO:0000259" key="11">
    <source>
        <dbReference type="PROSITE" id="PS51194"/>
    </source>
</evidence>
<dbReference type="GO" id="GO:0003724">
    <property type="term" value="F:RNA helicase activity"/>
    <property type="evidence" value="ECO:0007669"/>
    <property type="project" value="UniProtKB-EC"/>
</dbReference>
<feature type="compositionally biased region" description="Basic and acidic residues" evidence="9">
    <location>
        <begin position="632"/>
        <end position="649"/>
    </location>
</feature>
<accession>L8X575</accession>
<dbReference type="Pfam" id="PF00271">
    <property type="entry name" value="Helicase_C"/>
    <property type="match status" value="1"/>
</dbReference>
<feature type="short sequence motif" description="Q motif" evidence="8">
    <location>
        <begin position="900"/>
        <end position="928"/>
    </location>
</feature>
<dbReference type="HOGENOM" id="CLU_003041_0_2_1"/>
<feature type="compositionally biased region" description="Acidic residues" evidence="9">
    <location>
        <begin position="765"/>
        <end position="774"/>
    </location>
</feature>
<feature type="compositionally biased region" description="Basic and acidic residues" evidence="9">
    <location>
        <begin position="1436"/>
        <end position="1448"/>
    </location>
</feature>
<dbReference type="SUPFAM" id="SSF52540">
    <property type="entry name" value="P-loop containing nucleoside triphosphate hydrolases"/>
    <property type="match status" value="2"/>
</dbReference>
<proteinExistence type="predicted"/>
<feature type="domain" description="Helicase C-terminal" evidence="11">
    <location>
        <begin position="1120"/>
        <end position="1284"/>
    </location>
</feature>
<dbReference type="Proteomes" id="UP000011668">
    <property type="component" value="Unassembled WGS sequence"/>
</dbReference>
<evidence type="ECO:0000256" key="1">
    <source>
        <dbReference type="ARBA" id="ARBA00004123"/>
    </source>
</evidence>
<dbReference type="Gene3D" id="3.40.50.300">
    <property type="entry name" value="P-loop containing nucleotide triphosphate hydrolases"/>
    <property type="match status" value="2"/>
</dbReference>
<organism evidence="13 14">
    <name type="scientific">Thanatephorus cucumeris (strain AG1-IA)</name>
    <name type="common">Rice sheath blight fungus</name>
    <name type="synonym">Rhizoctonia solani</name>
    <dbReference type="NCBI Taxonomy" id="983506"/>
    <lineage>
        <taxon>Eukaryota</taxon>
        <taxon>Fungi</taxon>
        <taxon>Dikarya</taxon>
        <taxon>Basidiomycota</taxon>
        <taxon>Agaricomycotina</taxon>
        <taxon>Agaricomycetes</taxon>
        <taxon>Cantharellales</taxon>
        <taxon>Ceratobasidiaceae</taxon>
        <taxon>Rhizoctonia</taxon>
        <taxon>Rhizoctonia solani AG-1</taxon>
    </lineage>
</organism>
<dbReference type="InterPro" id="IPR014014">
    <property type="entry name" value="RNA_helicase_DEAD_Q_motif"/>
</dbReference>
<feature type="compositionally biased region" description="Low complexity" evidence="9">
    <location>
        <begin position="576"/>
        <end position="591"/>
    </location>
</feature>
<gene>
    <name evidence="13" type="ORF">AG1IA_00487</name>
</gene>
<feature type="domain" description="DEAD-box RNA helicase Q" evidence="12">
    <location>
        <begin position="900"/>
        <end position="928"/>
    </location>
</feature>
<name>L8X575_THACA</name>
<evidence type="ECO:0000256" key="7">
    <source>
        <dbReference type="ARBA" id="ARBA00023242"/>
    </source>
</evidence>
<dbReference type="OrthoDB" id="196131at2759"/>
<feature type="region of interest" description="Disordered" evidence="9">
    <location>
        <begin position="615"/>
        <end position="780"/>
    </location>
</feature>
<dbReference type="EMBL" id="AFRT01000074">
    <property type="protein sequence ID" value="ELU45471.1"/>
    <property type="molecule type" value="Genomic_DNA"/>
</dbReference>
<keyword evidence="5 13" id="KW-0347">Helicase</keyword>
<evidence type="ECO:0000313" key="13">
    <source>
        <dbReference type="EMBL" id="ELU45471.1"/>
    </source>
</evidence>
<dbReference type="Gene3D" id="3.40.640.10">
    <property type="entry name" value="Type I PLP-dependent aspartate aminotransferase-like (Major domain)"/>
    <property type="match status" value="1"/>
</dbReference>
<feature type="compositionally biased region" description="Basic and acidic residues" evidence="9">
    <location>
        <begin position="707"/>
        <end position="717"/>
    </location>
</feature>
<dbReference type="InterPro" id="IPR001650">
    <property type="entry name" value="Helicase_C-like"/>
</dbReference>
<dbReference type="CDD" id="cd18787">
    <property type="entry name" value="SF2_C_DEAD"/>
    <property type="match status" value="1"/>
</dbReference>
<dbReference type="InterPro" id="IPR015424">
    <property type="entry name" value="PyrdxlP-dep_Trfase"/>
</dbReference>
<keyword evidence="6" id="KW-0067">ATP-binding</keyword>
<keyword evidence="3" id="KW-0547">Nucleotide-binding</keyword>
<dbReference type="PROSITE" id="PS51192">
    <property type="entry name" value="HELICASE_ATP_BIND_1"/>
    <property type="match status" value="1"/>
</dbReference>
<sequence length="1540" mass="170760">MTAFRAPGPVKLEYPDEPDVTSPQRHIYSRYTTPISTRVEKVLSALLALVHLNPKRLAIRDGYHGVHVSIDVYKKAKPELEIIDIDDEFKPGDLCWVETPRYEWSSYDGHRIVILNREQVHAVGGRLIVDSTFAPPPIQDPFAWGADVVLHSGGDQISRRSFGSIMWSACGERSRRMASTLAQPDIHGQYDATRQAENGAALAQWLHRVSQTPAGQSWDGVRGGSIKHVWHATLQGQKDQGWIKKQMPGGGPACFSFMGFAVHVEVVYATNPAKRRPREFRGETGTPTVYLRVQTLMSVYAGSKGGLASGTKWSPGKGQGTSQREYWFISEGSGPSQISLPICKMTFMVDSRILRNSPVKCVRAPWGITIVVGTESLNQTSLLGFEHWEFIQPSEPLVKLIFGLPEGPRSERDQKTYCTHALPHIHTHTSPTTTIKAGYSTSWDTAAARPSWQDSPSPTRRHHQARERERDSHRDRERERDRPRDRDRERERDRDRDYRDRDRDRDRRRDDRDYDRRRDRTHREKDRDRDRDRESERDRNDRGRKRSRSLSRDAPPSAPTETSKQSTPAPAPPPEQSTSTSTPAPAPTLAPVADVSTAPIPEPIAASVSATTTAINSAAATPPATNTTKPSGPEDEKMRAKRERLEAWKKQQALAKEQKAKGGDKASTTNGTSGVRPTGALSRPGGIGIKGLPQRPEAGKSLSKAARSMDDTTESNRKLVKLGDMPAVDLSMDTNANGIGENLEAEDDDEPEPMQIDSTNPTPAVEEEEEEDPLDAFMSGVKEEVKKVNAEDRKRMAGNGEQLGITAEDAEDDVEETRDVDELDATELRPEDILALAAKKAKKKDLAVVDHDKIKYEPFRKAFYHPPPDVAAMTDDEADLLRLSLDGIKIRGLDCPKPVTKWSHCGLPSSCLDVIKRLGYTAPTSIQSQAIPAIMSGRDVIGVAKTGSGKTIAFLLPLFRHIKDQRPLETMEGPMAIVMTPTRELAVQIHRECKPFLKVLNLRAVCAYGGSPIKDQIAEMKKGCEIIVCTPGRMIDLLTANSGRVTNLRRVTYLVLDEADRMFDMGFEPQVMKIVNNIRPDRQTVLFSATFPKQMDSLARKILRKPLEITVGGRSVVAAEIDQIVEVRTEESKFNRLLEILGQTYNEDSEARTLIFVDRQEAADNLLRELMRKGYVCMSLHGGKDQVDRDATIADFKAGVVPIVIATSVAARGLDVKQLKLVINYDAPNHMEDYVHRAGRTGRAGNKGTCVTFITPEQERYSVDIFRALEASKATIPSDLEELVKAGKAQSYVGAGFGGKGLDKFDQERDAKERAQRAAYGEAIEEKPKVEEEASTPTTKEDDMTFGNFKVEIRKGPAPDSSKTVSTPAGAAARWTKAKDDEAKVMSNLKAAQEAAARITSKDSAAYRQAQSVVAKFNAQLRATKLMAQSQSQLDDAGRKPKDPDATDFHAIIPINDYPQKARWRVTNKETMVQLIDMTGASVTNKEGPPKLHLLVESNDEFRVEQAVREIKRLLIEASTAALAAEQRNPTATAGRYSVV</sequence>
<keyword evidence="4" id="KW-0378">Hydrolase</keyword>
<feature type="compositionally biased region" description="Basic and acidic residues" evidence="9">
    <location>
        <begin position="466"/>
        <end position="541"/>
    </location>
</feature>
<evidence type="ECO:0000256" key="9">
    <source>
        <dbReference type="SAM" id="MobiDB-lite"/>
    </source>
</evidence>
<evidence type="ECO:0000259" key="10">
    <source>
        <dbReference type="PROSITE" id="PS51192"/>
    </source>
</evidence>
<feature type="compositionally biased region" description="Polar residues" evidence="9">
    <location>
        <begin position="666"/>
        <end position="675"/>
    </location>
</feature>
<dbReference type="InterPro" id="IPR027417">
    <property type="entry name" value="P-loop_NTPase"/>
</dbReference>
<evidence type="ECO:0000313" key="14">
    <source>
        <dbReference type="Proteomes" id="UP000011668"/>
    </source>
</evidence>
<feature type="region of interest" description="Disordered" evidence="9">
    <location>
        <begin position="1430"/>
        <end position="1449"/>
    </location>
</feature>